<reference evidence="3 4" key="1">
    <citation type="submission" date="2018-11" db="EMBL/GenBank/DDBJ databases">
        <authorList>
            <person name="Lopez-Roques C."/>
            <person name="Donnadieu C."/>
            <person name="Bouchez O."/>
            <person name="Klopp C."/>
            <person name="Cabau C."/>
            <person name="Zahm M."/>
        </authorList>
    </citation>
    <scope>NUCLEOTIDE SEQUENCE [LARGE SCALE GENOMIC DNA]</scope>
    <source>
        <strain evidence="3">RS831</strain>
        <tissue evidence="3">Whole body</tissue>
    </source>
</reference>
<feature type="domain" description="C-type lectin" evidence="2">
    <location>
        <begin position="68"/>
        <end position="188"/>
    </location>
</feature>
<reference evidence="3 4" key="2">
    <citation type="submission" date="2019-01" db="EMBL/GenBank/DDBJ databases">
        <title>A chromosome length genome reference of the Java medaka (oryzias javanicus).</title>
        <authorList>
            <person name="Herpin A."/>
            <person name="Takehana Y."/>
            <person name="Naruse K."/>
            <person name="Ansai S."/>
            <person name="Kawaguchi M."/>
        </authorList>
    </citation>
    <scope>NUCLEOTIDE SEQUENCE [LARGE SCALE GENOMIC DNA]</scope>
    <source>
        <strain evidence="3">RS831</strain>
        <tissue evidence="3">Whole body</tissue>
    </source>
</reference>
<proteinExistence type="predicted"/>
<keyword evidence="1" id="KW-0732">Signal</keyword>
<name>A0A437CDB5_ORYJA</name>
<dbReference type="CDD" id="cd00037">
    <property type="entry name" value="CLECT"/>
    <property type="match status" value="1"/>
</dbReference>
<dbReference type="AlphaFoldDB" id="A0A437CDB5"/>
<evidence type="ECO:0000256" key="1">
    <source>
        <dbReference type="SAM" id="SignalP"/>
    </source>
</evidence>
<sequence>MMMKLAVLVLVFAAVVQTRADAPAPPEPTKEYKMTAEMKEKVMLDKKPQVLRPNRLKIKRRPRFRFPVGRRYFWYFSTPKTWVQAEKFCRSIGGNLASVRNRWENKMLLRLIRKTRGRYSQTWIGGSDVQMSGVWFWSDRSNYQYTNWCRAKPNKYSRRRQHCLQMSSTKRRCWSQLECWKRRPFICLKRRW</sequence>
<dbReference type="Pfam" id="PF00059">
    <property type="entry name" value="Lectin_C"/>
    <property type="match status" value="1"/>
</dbReference>
<dbReference type="Gene3D" id="3.10.100.10">
    <property type="entry name" value="Mannose-Binding Protein A, subunit A"/>
    <property type="match status" value="1"/>
</dbReference>
<dbReference type="InterPro" id="IPR016187">
    <property type="entry name" value="CTDL_fold"/>
</dbReference>
<dbReference type="OrthoDB" id="441660at2759"/>
<dbReference type="PROSITE" id="PS50041">
    <property type="entry name" value="C_TYPE_LECTIN_2"/>
    <property type="match status" value="1"/>
</dbReference>
<feature type="signal peptide" evidence="1">
    <location>
        <begin position="1"/>
        <end position="20"/>
    </location>
</feature>
<protein>
    <recommendedName>
        <fullName evidence="2">C-type lectin domain-containing protein</fullName>
    </recommendedName>
</protein>
<evidence type="ECO:0000313" key="4">
    <source>
        <dbReference type="Proteomes" id="UP000283210"/>
    </source>
</evidence>
<feature type="chain" id="PRO_5019568461" description="C-type lectin domain-containing protein" evidence="1">
    <location>
        <begin position="21"/>
        <end position="192"/>
    </location>
</feature>
<evidence type="ECO:0000259" key="2">
    <source>
        <dbReference type="PROSITE" id="PS50041"/>
    </source>
</evidence>
<dbReference type="InterPro" id="IPR016186">
    <property type="entry name" value="C-type_lectin-like/link_sf"/>
</dbReference>
<keyword evidence="4" id="KW-1185">Reference proteome</keyword>
<dbReference type="InterPro" id="IPR050111">
    <property type="entry name" value="C-type_lectin/snaclec_domain"/>
</dbReference>
<dbReference type="PANTHER" id="PTHR22803">
    <property type="entry name" value="MANNOSE, PHOSPHOLIPASE, LECTIN RECEPTOR RELATED"/>
    <property type="match status" value="1"/>
</dbReference>
<dbReference type="Proteomes" id="UP000283210">
    <property type="component" value="Chromosome 18"/>
</dbReference>
<organism evidence="3 4">
    <name type="scientific">Oryzias javanicus</name>
    <name type="common">Javanese ricefish</name>
    <name type="synonym">Aplocheilus javanicus</name>
    <dbReference type="NCBI Taxonomy" id="123683"/>
    <lineage>
        <taxon>Eukaryota</taxon>
        <taxon>Metazoa</taxon>
        <taxon>Chordata</taxon>
        <taxon>Craniata</taxon>
        <taxon>Vertebrata</taxon>
        <taxon>Euteleostomi</taxon>
        <taxon>Actinopterygii</taxon>
        <taxon>Neopterygii</taxon>
        <taxon>Teleostei</taxon>
        <taxon>Neoteleostei</taxon>
        <taxon>Acanthomorphata</taxon>
        <taxon>Ovalentaria</taxon>
        <taxon>Atherinomorphae</taxon>
        <taxon>Beloniformes</taxon>
        <taxon>Adrianichthyidae</taxon>
        <taxon>Oryziinae</taxon>
        <taxon>Oryzias</taxon>
    </lineage>
</organism>
<dbReference type="InterPro" id="IPR001304">
    <property type="entry name" value="C-type_lectin-like"/>
</dbReference>
<dbReference type="OMA" id="GYNTSIW"/>
<gene>
    <name evidence="3" type="ORF">OJAV_G00184870</name>
</gene>
<evidence type="ECO:0000313" key="3">
    <source>
        <dbReference type="EMBL" id="RVE60775.1"/>
    </source>
</evidence>
<dbReference type="SUPFAM" id="SSF56436">
    <property type="entry name" value="C-type lectin-like"/>
    <property type="match status" value="1"/>
</dbReference>
<dbReference type="SMART" id="SM00034">
    <property type="entry name" value="CLECT"/>
    <property type="match status" value="1"/>
</dbReference>
<accession>A0A437CDB5</accession>
<dbReference type="EMBL" id="CM012454">
    <property type="protein sequence ID" value="RVE60775.1"/>
    <property type="molecule type" value="Genomic_DNA"/>
</dbReference>